<dbReference type="RefSeq" id="XP_012761967.1">
    <property type="nucleotide sequence ID" value="XM_012906513.1"/>
</dbReference>
<dbReference type="VEuPathDB" id="PlasmoDB:PRG01_0614700"/>
<evidence type="ECO:0000313" key="4">
    <source>
        <dbReference type="Proteomes" id="UP000076359"/>
    </source>
</evidence>
<gene>
    <name evidence="1" type="ORF">PRCDC_0613700</name>
    <name evidence="2" type="ORF">PRSY57_0613700</name>
</gene>
<reference evidence="2 4" key="3">
    <citation type="journal article" date="2016" name="Nat. Commun.">
        <title>Genomes of cryptic chimpanzee Plasmodium species reveal key evolutionary events leading to human malaria.</title>
        <authorList>
            <person name="Sundararaman S.A."/>
            <person name="Plenderleith L.J."/>
            <person name="Liu W."/>
            <person name="Loy D.E."/>
            <person name="Learn G.H."/>
            <person name="Li Y."/>
            <person name="Shaw K.S."/>
            <person name="Ayouba A."/>
            <person name="Peeters M."/>
            <person name="Speede S."/>
            <person name="Shaw G.M."/>
            <person name="Bushman F.D."/>
            <person name="Brisson D."/>
            <person name="Rayner J.C."/>
            <person name="Sharp P.M."/>
            <person name="Hahn B.H."/>
        </authorList>
    </citation>
    <scope>NUCLEOTIDE SEQUENCE [LARGE SCALE GENOMIC DNA]</scope>
    <source>
        <strain evidence="2 4">SY57</strain>
    </source>
</reference>
<dbReference type="AlphaFoldDB" id="A0A060RV20"/>
<evidence type="ECO:0000313" key="3">
    <source>
        <dbReference type="Proteomes" id="UP000027581"/>
    </source>
</evidence>
<proteinExistence type="predicted"/>
<protein>
    <submittedName>
        <fullName evidence="1">Uncharacterized protein</fullName>
    </submittedName>
</protein>
<evidence type="ECO:0000313" key="2">
    <source>
        <dbReference type="EMBL" id="KYO01034.1"/>
    </source>
</evidence>
<sequence length="146" mass="17276">MNDKSLFTVPRYLPDVDLNKDEYINKKKKNVVEDEINKKNKEISVSKPKDVTEYNEIDEESDEIIYHEKLDTDEQIWYANLIKNKKSDSKIKSSDNELGEENEEEENVIICTDSILKNIYPFFKTEEDVTYGRQKKELKKFIKNAS</sequence>
<reference evidence="1" key="1">
    <citation type="submission" date="2014-01" db="EMBL/GenBank/DDBJ databases">
        <authorList>
            <person name="Aslett M."/>
        </authorList>
    </citation>
    <scope>NUCLEOTIDE SEQUENCE</scope>
    <source>
        <strain evidence="1">CDC</strain>
    </source>
</reference>
<organism evidence="1 3">
    <name type="scientific">Plasmodium reichenowi</name>
    <dbReference type="NCBI Taxonomy" id="5854"/>
    <lineage>
        <taxon>Eukaryota</taxon>
        <taxon>Sar</taxon>
        <taxon>Alveolata</taxon>
        <taxon>Apicomplexa</taxon>
        <taxon>Aconoidasida</taxon>
        <taxon>Haemosporida</taxon>
        <taxon>Plasmodiidae</taxon>
        <taxon>Plasmodium</taxon>
        <taxon>Plasmodium (Laverania)</taxon>
    </lineage>
</organism>
<name>A0A060RV20_PLARE</name>
<dbReference type="EMBL" id="LVLA01000007">
    <property type="protein sequence ID" value="KYO01034.1"/>
    <property type="molecule type" value="Genomic_DNA"/>
</dbReference>
<dbReference type="Proteomes" id="UP000027581">
    <property type="component" value="Unassembled WGS sequence"/>
</dbReference>
<accession>A0A060RV20</accession>
<dbReference type="KEGG" id="prei:PRSY57_0613700"/>
<reference evidence="1" key="2">
    <citation type="submission" date="2014-05" db="EMBL/GenBank/DDBJ databases">
        <title>The genome sequences of chimpanzee malaria parasites reveal the path to human adaptation.</title>
        <authorList>
            <person name="Otto T.D."/>
            <person name="Rayner J.C."/>
            <person name="Boehme U."/>
            <person name="Pain A."/>
            <person name="Spottiswoode N."/>
            <person name="Sanders M."/>
            <person name="Quail M."/>
            <person name="Ollomo B."/>
            <person name="Renaud F."/>
            <person name="Thomas A.W."/>
            <person name="Prugnolle F."/>
            <person name="Conway D.J."/>
            <person name="Newbold C."/>
            <person name="Berriman M."/>
        </authorList>
    </citation>
    <scope>NUCLEOTIDE SEQUENCE [LARGE SCALE GENOMIC DNA]</scope>
    <source>
        <strain evidence="1">CDC</strain>
    </source>
</reference>
<keyword evidence="3" id="KW-1185">Reference proteome</keyword>
<evidence type="ECO:0000313" key="1">
    <source>
        <dbReference type="EMBL" id="CDO63339.1"/>
    </source>
</evidence>
<dbReference type="GeneID" id="24530091"/>
<dbReference type="EMBL" id="HG810767">
    <property type="protein sequence ID" value="CDO63339.1"/>
    <property type="molecule type" value="Genomic_DNA"/>
</dbReference>
<dbReference type="Proteomes" id="UP000076359">
    <property type="component" value="Unassembled WGS sequence"/>
</dbReference>
<dbReference type="VEuPathDB" id="PlasmoDB:PRCDC_0613700"/>